<gene>
    <name evidence="2" type="ORF">BO88DRAFT_338640</name>
</gene>
<evidence type="ECO:0000313" key="2">
    <source>
        <dbReference type="EMBL" id="PYH69960.1"/>
    </source>
</evidence>
<evidence type="ECO:0000259" key="1">
    <source>
        <dbReference type="Pfam" id="PF01636"/>
    </source>
</evidence>
<accession>A0A319BGK0</accession>
<dbReference type="GeneID" id="37207580"/>
<dbReference type="Pfam" id="PF01636">
    <property type="entry name" value="APH"/>
    <property type="match status" value="1"/>
</dbReference>
<dbReference type="EMBL" id="KZ821622">
    <property type="protein sequence ID" value="PYH69960.1"/>
    <property type="molecule type" value="Genomic_DNA"/>
</dbReference>
<sequence length="362" mass="39948">MSTAEEKHNVQSVGSGPQVNILYSAPGFAVLDPDTIKTMANPSNTIFGWGGVQIVRISPEVVVKYGSHVTLHEAKSMVFVDQNTETVPVPKILAYYSYGPIDRDVDDCGSLYDNYIFMSFVEGQRLDKVWDTYDSVTKSRIAGHLKGYLDELRQVEHRNYIGSVDRGPLRDSILGDLEYKGPFDSEDDFNNAIINAYQDTTPKRHVKNVLVGMLSSQKGRNIVFTHGDFRHPNIMVNDGNVTGIVDWEFSGWYPEHWEFVKALVKLHAIVPSHCDHLPIGPSESISKRPARIAPVAPPLLLPPVPSRALSQPLLGATSSFLSANDSPELHPVAVMSLAARLPGLSTQPICFLQSFARSPVVV</sequence>
<dbReference type="InterPro" id="IPR051678">
    <property type="entry name" value="AGP_Transferase"/>
</dbReference>
<protein>
    <submittedName>
        <fullName evidence="2">Phosphotransferase enzyme family protein</fullName>
    </submittedName>
</protein>
<dbReference type="OrthoDB" id="2906425at2759"/>
<evidence type="ECO:0000313" key="3">
    <source>
        <dbReference type="Proteomes" id="UP000248405"/>
    </source>
</evidence>
<dbReference type="CDD" id="cd05120">
    <property type="entry name" value="APH_ChoK_like"/>
    <property type="match status" value="1"/>
</dbReference>
<feature type="domain" description="Aminoglycoside phosphotransferase" evidence="1">
    <location>
        <begin position="73"/>
        <end position="263"/>
    </location>
</feature>
<organism evidence="2 3">
    <name type="scientific">Aspergillus vadensis (strain CBS 113365 / IMI 142717 / IBT 24658)</name>
    <dbReference type="NCBI Taxonomy" id="1448311"/>
    <lineage>
        <taxon>Eukaryota</taxon>
        <taxon>Fungi</taxon>
        <taxon>Dikarya</taxon>
        <taxon>Ascomycota</taxon>
        <taxon>Pezizomycotina</taxon>
        <taxon>Eurotiomycetes</taxon>
        <taxon>Eurotiomycetidae</taxon>
        <taxon>Eurotiales</taxon>
        <taxon>Aspergillaceae</taxon>
        <taxon>Aspergillus</taxon>
        <taxon>Aspergillus subgen. Circumdati</taxon>
    </lineage>
</organism>
<dbReference type="Proteomes" id="UP000248405">
    <property type="component" value="Unassembled WGS sequence"/>
</dbReference>
<dbReference type="AlphaFoldDB" id="A0A319BGK0"/>
<dbReference type="GO" id="GO:0016740">
    <property type="term" value="F:transferase activity"/>
    <property type="evidence" value="ECO:0007669"/>
    <property type="project" value="UniProtKB-KW"/>
</dbReference>
<dbReference type="PANTHER" id="PTHR21310:SF54">
    <property type="entry name" value="AMINOGLYCOSIDE PHOSPHOTRANSFERASE DOMAIN-CONTAINING PROTEIN"/>
    <property type="match status" value="1"/>
</dbReference>
<dbReference type="InterPro" id="IPR011009">
    <property type="entry name" value="Kinase-like_dom_sf"/>
</dbReference>
<dbReference type="PANTHER" id="PTHR21310">
    <property type="entry name" value="AMINOGLYCOSIDE PHOSPHOTRANSFERASE-RELATED-RELATED"/>
    <property type="match status" value="1"/>
</dbReference>
<dbReference type="SUPFAM" id="SSF56112">
    <property type="entry name" value="Protein kinase-like (PK-like)"/>
    <property type="match status" value="1"/>
</dbReference>
<reference evidence="2" key="1">
    <citation type="submission" date="2016-12" db="EMBL/GenBank/DDBJ databases">
        <title>The genomes of Aspergillus section Nigri reveals drivers in fungal speciation.</title>
        <authorList>
            <consortium name="DOE Joint Genome Institute"/>
            <person name="Vesth T.C."/>
            <person name="Nybo J."/>
            <person name="Theobald S."/>
            <person name="Brandl J."/>
            <person name="Frisvad J.C."/>
            <person name="Nielsen K.F."/>
            <person name="Lyhne E.K."/>
            <person name="Kogle M.E."/>
            <person name="Kuo A."/>
            <person name="Riley R."/>
            <person name="Clum A."/>
            <person name="Nolan M."/>
            <person name="Lipzen A."/>
            <person name="Salamov A."/>
            <person name="Henrissat B."/>
            <person name="Wiebenga A."/>
            <person name="De Vries R.P."/>
            <person name="Grigoriev I.V."/>
            <person name="Mortensen U.H."/>
            <person name="Andersen M.R."/>
            <person name="Baker S.E."/>
        </authorList>
    </citation>
    <scope>NUCLEOTIDE SEQUENCE [LARGE SCALE GENOMIC DNA]</scope>
    <source>
        <strain evidence="2">CBS 113365</strain>
    </source>
</reference>
<dbReference type="InterPro" id="IPR002575">
    <property type="entry name" value="Aminoglycoside_PTrfase"/>
</dbReference>
<proteinExistence type="predicted"/>
<dbReference type="Gene3D" id="3.90.1200.10">
    <property type="match status" value="1"/>
</dbReference>
<keyword evidence="3" id="KW-1185">Reference proteome</keyword>
<dbReference type="RefSeq" id="XP_025563754.1">
    <property type="nucleotide sequence ID" value="XM_025702988.1"/>
</dbReference>
<name>A0A319BGK0_ASPVC</name>